<dbReference type="EMBL" id="JBHSKT010000001">
    <property type="protein sequence ID" value="MFC5269266.1"/>
    <property type="molecule type" value="Genomic_DNA"/>
</dbReference>
<dbReference type="InterPro" id="IPR008969">
    <property type="entry name" value="CarboxyPept-like_regulatory"/>
</dbReference>
<evidence type="ECO:0000256" key="1">
    <source>
        <dbReference type="SAM" id="Phobius"/>
    </source>
</evidence>
<keyword evidence="1" id="KW-0472">Membrane</keyword>
<sequence>MRYYCIAAVQTPNFGQKCLYNIKLPAIMHFSTGFRNIFTALVFAVAAFLLVIAPEKAAAQGKAKVVQLTGIVTAGDSLYGLVGASVYVPKAGRGTTTNQYGYFSLAVLAGDSVVFSSVGFKAQYIKIPKTFRGDSYSVIIEMKEDLTALPEVRIFPYSTEELFKRAFLSLKLPDEDQRAVAKNLNEAIIERMMLDAPASPGVNFRERIRLQDANIERRYMAPTIPLTAWKELIDAIKRGDFKNQKNNE</sequence>
<accession>A0ABW0E7P5</accession>
<dbReference type="Proteomes" id="UP001596161">
    <property type="component" value="Unassembled WGS sequence"/>
</dbReference>
<keyword evidence="3" id="KW-1185">Reference proteome</keyword>
<evidence type="ECO:0000313" key="2">
    <source>
        <dbReference type="EMBL" id="MFC5269266.1"/>
    </source>
</evidence>
<name>A0ABW0E7P5_9BACT</name>
<keyword evidence="1" id="KW-1133">Transmembrane helix</keyword>
<reference evidence="3" key="1">
    <citation type="journal article" date="2019" name="Int. J. Syst. Evol. Microbiol.">
        <title>The Global Catalogue of Microorganisms (GCM) 10K type strain sequencing project: providing services to taxonomists for standard genome sequencing and annotation.</title>
        <authorList>
            <consortium name="The Broad Institute Genomics Platform"/>
            <consortium name="The Broad Institute Genome Sequencing Center for Infectious Disease"/>
            <person name="Wu L."/>
            <person name="Ma J."/>
        </authorList>
    </citation>
    <scope>NUCLEOTIDE SEQUENCE [LARGE SCALE GENOMIC DNA]</scope>
    <source>
        <strain evidence="3">KACC 12602</strain>
    </source>
</reference>
<feature type="transmembrane region" description="Helical" evidence="1">
    <location>
        <begin position="65"/>
        <end position="88"/>
    </location>
</feature>
<comment type="caution">
    <text evidence="2">The sequence shown here is derived from an EMBL/GenBank/DDBJ whole genome shotgun (WGS) entry which is preliminary data.</text>
</comment>
<dbReference type="Pfam" id="PF13715">
    <property type="entry name" value="CarbopepD_reg_2"/>
    <property type="match status" value="1"/>
</dbReference>
<proteinExistence type="predicted"/>
<feature type="transmembrane region" description="Helical" evidence="1">
    <location>
        <begin position="100"/>
        <end position="120"/>
    </location>
</feature>
<protein>
    <submittedName>
        <fullName evidence="2">Carboxypeptidase-like regulatory domain-containing protein</fullName>
    </submittedName>
</protein>
<organism evidence="2 3">
    <name type="scientific">Adhaeribacter terreus</name>
    <dbReference type="NCBI Taxonomy" id="529703"/>
    <lineage>
        <taxon>Bacteria</taxon>
        <taxon>Pseudomonadati</taxon>
        <taxon>Bacteroidota</taxon>
        <taxon>Cytophagia</taxon>
        <taxon>Cytophagales</taxon>
        <taxon>Hymenobacteraceae</taxon>
        <taxon>Adhaeribacter</taxon>
    </lineage>
</organism>
<dbReference type="SUPFAM" id="SSF49464">
    <property type="entry name" value="Carboxypeptidase regulatory domain-like"/>
    <property type="match status" value="1"/>
</dbReference>
<evidence type="ECO:0000313" key="3">
    <source>
        <dbReference type="Proteomes" id="UP001596161"/>
    </source>
</evidence>
<feature type="transmembrane region" description="Helical" evidence="1">
    <location>
        <begin position="33"/>
        <end position="53"/>
    </location>
</feature>
<gene>
    <name evidence="2" type="ORF">ACFPIB_01505</name>
</gene>
<keyword evidence="1" id="KW-0812">Transmembrane</keyword>
<dbReference type="RefSeq" id="WP_378015647.1">
    <property type="nucleotide sequence ID" value="NZ_JBHSKT010000001.1"/>
</dbReference>